<dbReference type="InterPro" id="IPR000189">
    <property type="entry name" value="Transglyc_AS"/>
</dbReference>
<gene>
    <name evidence="4" type="ORF">DEQ80_09075</name>
</gene>
<evidence type="ECO:0000313" key="5">
    <source>
        <dbReference type="Proteomes" id="UP000264141"/>
    </source>
</evidence>
<organism evidence="4 5">
    <name type="scientific">Anaerolinea thermolimosa</name>
    <dbReference type="NCBI Taxonomy" id="229919"/>
    <lineage>
        <taxon>Bacteria</taxon>
        <taxon>Bacillati</taxon>
        <taxon>Chloroflexota</taxon>
        <taxon>Anaerolineae</taxon>
        <taxon>Anaerolineales</taxon>
        <taxon>Anaerolineaceae</taxon>
        <taxon>Anaerolinea</taxon>
    </lineage>
</organism>
<dbReference type="GO" id="GO:0000270">
    <property type="term" value="P:peptidoglycan metabolic process"/>
    <property type="evidence" value="ECO:0007669"/>
    <property type="project" value="InterPro"/>
</dbReference>
<comment type="caution">
    <text evidence="4">The sequence shown here is derived from an EMBL/GenBank/DDBJ whole genome shotgun (WGS) entry which is preliminary data.</text>
</comment>
<feature type="region of interest" description="Disordered" evidence="2">
    <location>
        <begin position="32"/>
        <end position="59"/>
    </location>
</feature>
<dbReference type="STRING" id="229919.GCA_001050195_02713"/>
<evidence type="ECO:0000259" key="3">
    <source>
        <dbReference type="Pfam" id="PF01464"/>
    </source>
</evidence>
<dbReference type="PANTHER" id="PTHR37423">
    <property type="entry name" value="SOLUBLE LYTIC MUREIN TRANSGLYCOSYLASE-RELATED"/>
    <property type="match status" value="1"/>
</dbReference>
<dbReference type="InterPro" id="IPR008258">
    <property type="entry name" value="Transglycosylase_SLT_dom_1"/>
</dbReference>
<dbReference type="Gene3D" id="1.10.530.10">
    <property type="match status" value="1"/>
</dbReference>
<feature type="domain" description="Transglycosylase SLT" evidence="3">
    <location>
        <begin position="66"/>
        <end position="165"/>
    </location>
</feature>
<dbReference type="CDD" id="cd00254">
    <property type="entry name" value="LT-like"/>
    <property type="match status" value="1"/>
</dbReference>
<dbReference type="SUPFAM" id="SSF53955">
    <property type="entry name" value="Lysozyme-like"/>
    <property type="match status" value="1"/>
</dbReference>
<dbReference type="PANTHER" id="PTHR37423:SF2">
    <property type="entry name" value="MEMBRANE-BOUND LYTIC MUREIN TRANSGLYCOSYLASE C"/>
    <property type="match status" value="1"/>
</dbReference>
<accession>A0A3D1JID4</accession>
<dbReference type="GO" id="GO:0016020">
    <property type="term" value="C:membrane"/>
    <property type="evidence" value="ECO:0007669"/>
    <property type="project" value="InterPro"/>
</dbReference>
<evidence type="ECO:0000313" key="4">
    <source>
        <dbReference type="EMBL" id="HCE17997.1"/>
    </source>
</evidence>
<dbReference type="Proteomes" id="UP000264141">
    <property type="component" value="Unassembled WGS sequence"/>
</dbReference>
<dbReference type="GO" id="GO:0008933">
    <property type="term" value="F:peptidoglycan lytic transglycosylase activity"/>
    <property type="evidence" value="ECO:0007669"/>
    <property type="project" value="InterPro"/>
</dbReference>
<protein>
    <submittedName>
        <fullName evidence="4">Lytic transglycosylase</fullName>
    </submittedName>
</protein>
<dbReference type="PROSITE" id="PS00922">
    <property type="entry name" value="TRANSGLYCOSYLASE"/>
    <property type="match status" value="1"/>
</dbReference>
<sequence>MPINDAIFTGQFNAVITRLTFELMQRLLEKVSQGEENRPSAPAKARASGDSSSTRTPQASGDFASLIQQAAEKYGVNPALVQAVIKAESNFNPRATSSAGAMGLMQLMPGTARGLGIADPYDPAQNIDGGVRFLSGLLRRYQGDVRLALAAYNAGPGAVDRYQGVPPYRETQVYVQRVLGLYESYNEWQR</sequence>
<evidence type="ECO:0000256" key="1">
    <source>
        <dbReference type="ARBA" id="ARBA00007734"/>
    </source>
</evidence>
<dbReference type="InterPro" id="IPR023346">
    <property type="entry name" value="Lysozyme-like_dom_sf"/>
</dbReference>
<dbReference type="EMBL" id="DPBP01000036">
    <property type="protein sequence ID" value="HCE17997.1"/>
    <property type="molecule type" value="Genomic_DNA"/>
</dbReference>
<reference evidence="4 5" key="1">
    <citation type="journal article" date="2018" name="Nat. Biotechnol.">
        <title>A standardized bacterial taxonomy based on genome phylogeny substantially revises the tree of life.</title>
        <authorList>
            <person name="Parks D.H."/>
            <person name="Chuvochina M."/>
            <person name="Waite D.W."/>
            <person name="Rinke C."/>
            <person name="Skarshewski A."/>
            <person name="Chaumeil P.A."/>
            <person name="Hugenholtz P."/>
        </authorList>
    </citation>
    <scope>NUCLEOTIDE SEQUENCE [LARGE SCALE GENOMIC DNA]</scope>
    <source>
        <strain evidence="4">UBA8781</strain>
    </source>
</reference>
<name>A0A3D1JID4_9CHLR</name>
<feature type="compositionally biased region" description="Polar residues" evidence="2">
    <location>
        <begin position="49"/>
        <end position="59"/>
    </location>
</feature>
<dbReference type="AlphaFoldDB" id="A0A3D1JID4"/>
<comment type="similarity">
    <text evidence="1">Belongs to the transglycosylase Slt family.</text>
</comment>
<evidence type="ECO:0000256" key="2">
    <source>
        <dbReference type="SAM" id="MobiDB-lite"/>
    </source>
</evidence>
<proteinExistence type="inferred from homology"/>
<dbReference type="Pfam" id="PF01464">
    <property type="entry name" value="SLT"/>
    <property type="match status" value="1"/>
</dbReference>